<name>A0A1H3G5B7_ALLWA</name>
<organism evidence="2 3">
    <name type="scientific">Allochromatium warmingii</name>
    <name type="common">Chromatium warmingii</name>
    <dbReference type="NCBI Taxonomy" id="61595"/>
    <lineage>
        <taxon>Bacteria</taxon>
        <taxon>Pseudomonadati</taxon>
        <taxon>Pseudomonadota</taxon>
        <taxon>Gammaproteobacteria</taxon>
        <taxon>Chromatiales</taxon>
        <taxon>Chromatiaceae</taxon>
        <taxon>Allochromatium</taxon>
    </lineage>
</organism>
<dbReference type="EMBL" id="FNOW01000022">
    <property type="protein sequence ID" value="SDX97878.1"/>
    <property type="molecule type" value="Genomic_DNA"/>
</dbReference>
<comment type="similarity">
    <text evidence="1">Belongs to the phD/YefM antitoxin family.</text>
</comment>
<keyword evidence="3" id="KW-1185">Reference proteome</keyword>
<evidence type="ECO:0000256" key="1">
    <source>
        <dbReference type="ARBA" id="ARBA00009981"/>
    </source>
</evidence>
<gene>
    <name evidence="2" type="ORF">SAMN05421644_12245</name>
</gene>
<dbReference type="InterPro" id="IPR036165">
    <property type="entry name" value="YefM-like_sf"/>
</dbReference>
<accession>A0A1H3G5B7</accession>
<dbReference type="Gene3D" id="3.40.1620.10">
    <property type="entry name" value="YefM-like domain"/>
    <property type="match status" value="1"/>
</dbReference>
<reference evidence="3" key="1">
    <citation type="submission" date="2016-10" db="EMBL/GenBank/DDBJ databases">
        <authorList>
            <person name="Varghese N."/>
            <person name="Submissions S."/>
        </authorList>
    </citation>
    <scope>NUCLEOTIDE SEQUENCE [LARGE SCALE GENOMIC DNA]</scope>
    <source>
        <strain evidence="3">DSM 173</strain>
    </source>
</reference>
<evidence type="ECO:0000313" key="2">
    <source>
        <dbReference type="EMBL" id="SDX97878.1"/>
    </source>
</evidence>
<evidence type="ECO:0000313" key="3">
    <source>
        <dbReference type="Proteomes" id="UP000198672"/>
    </source>
</evidence>
<dbReference type="RefSeq" id="WP_091333798.1">
    <property type="nucleotide sequence ID" value="NZ_FNOW01000022.1"/>
</dbReference>
<dbReference type="SUPFAM" id="SSF143120">
    <property type="entry name" value="YefM-like"/>
    <property type="match status" value="1"/>
</dbReference>
<sequence length="66" mass="7466">MNLHPQYIEKNGRDEYVILPIEEFQAMTQTLEDYQDLQDLRSAKDAEGGAATTSLADVVKELNLQP</sequence>
<dbReference type="OrthoDB" id="129597at2"/>
<dbReference type="AlphaFoldDB" id="A0A1H3G5B7"/>
<protein>
    <submittedName>
        <fullName evidence="2">Antitoxin Phd_YefM, type II toxin-antitoxin system</fullName>
    </submittedName>
</protein>
<dbReference type="STRING" id="61595.SAMN05421644_12245"/>
<proteinExistence type="inferred from homology"/>
<dbReference type="Proteomes" id="UP000198672">
    <property type="component" value="Unassembled WGS sequence"/>
</dbReference>